<dbReference type="SUPFAM" id="SSF53756">
    <property type="entry name" value="UDP-Glycosyltransferase/glycogen phosphorylase"/>
    <property type="match status" value="1"/>
</dbReference>
<evidence type="ECO:0000256" key="1">
    <source>
        <dbReference type="ARBA" id="ARBA00022679"/>
    </source>
</evidence>
<evidence type="ECO:0000313" key="2">
    <source>
        <dbReference type="EMBL" id="MCR6506400.1"/>
    </source>
</evidence>
<gene>
    <name evidence="2" type="ORF">M1B79_17490</name>
</gene>
<dbReference type="PANTHER" id="PTHR46401:SF2">
    <property type="entry name" value="GLYCOSYLTRANSFERASE WBBK-RELATED"/>
    <property type="match status" value="1"/>
</dbReference>
<protein>
    <submittedName>
        <fullName evidence="2">Glycosyltransferase family 4 protein</fullName>
    </submittedName>
</protein>
<dbReference type="AlphaFoldDB" id="A0A9X2SUP5"/>
<sequence>MRLLYIAPEFESNSFGGDYVCKRNLRFLKSILGEENVIEYHLKKSSLKRAIISSFSACSYGMSRDEEKHIIKMALANNCRIAFIEFSLRGNLTQLLLRNSIRTITFAHNVESQLYKHRHIHAKTLISYSQYRIIRWNERKAINNTTKLITLTERDSLEMRKAYNRDADMIIPISTSIKKNLFATSDKDDYFLFVGSDFFPNVEGIAWFIKNVAPYINHEIWVVGSCCYNNAIKKLPLTSNVRLKGYIPDLDMCYRNALAVIAPIFSGSGMKTKTIEALSYGKSIFGTTEAFVGIEADFARIGGECNNAAEFIEKMNSLAYERINSYSIQLFLKCFSDIIAKKHFDNLIAAFNNSIMINTSFVKK</sequence>
<dbReference type="Proteomes" id="UP001143192">
    <property type="component" value="Unassembled WGS sequence"/>
</dbReference>
<dbReference type="Pfam" id="PF13692">
    <property type="entry name" value="Glyco_trans_1_4"/>
    <property type="match status" value="1"/>
</dbReference>
<dbReference type="Gene3D" id="3.40.50.2000">
    <property type="entry name" value="Glycogen Phosphorylase B"/>
    <property type="match status" value="1"/>
</dbReference>
<accession>A0A9X2SUP5</accession>
<reference evidence="2" key="2">
    <citation type="submission" date="2022-04" db="EMBL/GenBank/DDBJ databases">
        <authorList>
            <person name="Fokt H."/>
            <person name="Baines J."/>
        </authorList>
    </citation>
    <scope>NUCLEOTIDE SEQUENCE</scope>
    <source>
        <strain evidence="2">KH365_2</strain>
    </source>
</reference>
<proteinExistence type="predicted"/>
<name>A0A9X2SUP5_9BACE</name>
<dbReference type="PANTHER" id="PTHR46401">
    <property type="entry name" value="GLYCOSYLTRANSFERASE WBBK-RELATED"/>
    <property type="match status" value="1"/>
</dbReference>
<dbReference type="GO" id="GO:0016757">
    <property type="term" value="F:glycosyltransferase activity"/>
    <property type="evidence" value="ECO:0007669"/>
    <property type="project" value="TreeGrafter"/>
</dbReference>
<keyword evidence="3" id="KW-1185">Reference proteome</keyword>
<comment type="caution">
    <text evidence="2">The sequence shown here is derived from an EMBL/GenBank/DDBJ whole genome shotgun (WGS) entry which is preliminary data.</text>
</comment>
<dbReference type="RefSeq" id="WP_257932564.1">
    <property type="nucleotide sequence ID" value="NZ_JAMZED010000085.1"/>
</dbReference>
<dbReference type="EMBL" id="JAMZED010000085">
    <property type="protein sequence ID" value="MCR6506400.1"/>
    <property type="molecule type" value="Genomic_DNA"/>
</dbReference>
<dbReference type="GO" id="GO:0009103">
    <property type="term" value="P:lipopolysaccharide biosynthetic process"/>
    <property type="evidence" value="ECO:0007669"/>
    <property type="project" value="TreeGrafter"/>
</dbReference>
<reference evidence="2" key="1">
    <citation type="journal article" date="2022" name="Arch. Microbiol.">
        <title>Bacteroides muris sp. nov. isolated from the cecum of wild-derived house mice.</title>
        <authorList>
            <person name="Fokt H."/>
            <person name="Unni R."/>
            <person name="Repnik U."/>
            <person name="Schmitz R.A."/>
            <person name="Bramkamp M."/>
            <person name="Baines J.F."/>
            <person name="Unterweger D."/>
        </authorList>
    </citation>
    <scope>NUCLEOTIDE SEQUENCE</scope>
    <source>
        <strain evidence="2">KH365_2</strain>
    </source>
</reference>
<keyword evidence="1" id="KW-0808">Transferase</keyword>
<organism evidence="2 3">
    <name type="scientific">Bacteroides muris</name>
    <name type="common">ex Fokt et al. 2023</name>
    <dbReference type="NCBI Taxonomy" id="2937417"/>
    <lineage>
        <taxon>Bacteria</taxon>
        <taxon>Pseudomonadati</taxon>
        <taxon>Bacteroidota</taxon>
        <taxon>Bacteroidia</taxon>
        <taxon>Bacteroidales</taxon>
        <taxon>Bacteroidaceae</taxon>
        <taxon>Bacteroides</taxon>
    </lineage>
</organism>
<evidence type="ECO:0000313" key="3">
    <source>
        <dbReference type="Proteomes" id="UP001143192"/>
    </source>
</evidence>